<dbReference type="InterPro" id="IPR012281">
    <property type="entry name" value="Phospholipid_synth_PlsX-like"/>
</dbReference>
<keyword evidence="12" id="KW-1185">Reference proteome</keyword>
<evidence type="ECO:0000256" key="8">
    <source>
        <dbReference type="ARBA" id="ARBA00024069"/>
    </source>
</evidence>
<sequence>MPSPILISLDAMGGDHGPSVVVGGVRDYRARHGGEGVRFLLHGDEAAIRAEMAKCGLGEDVCEVRHTDKVVAMDEKPAQAMRRGKGSSVWNAIEAVKTGEAAAVVSAGNTGALMAISKLLLRMSAPGLERPAIVASWPTFKGITAVLDVGANVESDAAQLVEFAIMGEAFMAAVHGVDKPTVGLLNVGSEDMKGHEEVREAARLLREGGFNLDYRGFVEGDDIAKGTVDVVVTDGFTGNIALKTAEGVAKFIGTLMKEALTSSLMAKAGAALAYPALKAMSAKIDPNAINGGPLLGLNGIVVKSHGGATAAGFGSAIRIAVDLGRSDYMTKVGTSLQRLTAVLEHPPASPAADMETSQ</sequence>
<dbReference type="Gene3D" id="3.40.718.10">
    <property type="entry name" value="Isopropylmalate Dehydrogenase"/>
    <property type="match status" value="1"/>
</dbReference>
<keyword evidence="5 10" id="KW-0443">Lipid metabolism</keyword>
<evidence type="ECO:0000256" key="5">
    <source>
        <dbReference type="ARBA" id="ARBA00023098"/>
    </source>
</evidence>
<dbReference type="EMBL" id="BAAAGA010000005">
    <property type="protein sequence ID" value="GAA0622940.1"/>
    <property type="molecule type" value="Genomic_DNA"/>
</dbReference>
<evidence type="ECO:0000256" key="3">
    <source>
        <dbReference type="ARBA" id="ARBA00022516"/>
    </source>
</evidence>
<evidence type="ECO:0000313" key="11">
    <source>
        <dbReference type="EMBL" id="GAA0622940.1"/>
    </source>
</evidence>
<comment type="pathway">
    <text evidence="10">Lipid metabolism; phospholipid metabolism.</text>
</comment>
<comment type="subcellular location">
    <subcellularLocation>
        <location evidence="10">Cytoplasm</location>
    </subcellularLocation>
    <text evidence="10">Associated with the membrane possibly through PlsY.</text>
</comment>
<evidence type="ECO:0000313" key="12">
    <source>
        <dbReference type="Proteomes" id="UP001501352"/>
    </source>
</evidence>
<dbReference type="Pfam" id="PF02504">
    <property type="entry name" value="FA_synthesis"/>
    <property type="match status" value="1"/>
</dbReference>
<dbReference type="EC" id="2.3.1.274" evidence="8 10"/>
<comment type="function">
    <text evidence="10">Catalyzes the reversible formation of acyl-phosphate (acyl-PO(4)) from acyl-[acyl-carrier-protein] (acyl-ACP). This enzyme utilizes acyl-ACP as fatty acyl donor, but not acyl-CoA.</text>
</comment>
<evidence type="ECO:0000256" key="2">
    <source>
        <dbReference type="ARBA" id="ARBA00022490"/>
    </source>
</evidence>
<comment type="subunit">
    <text evidence="9 10">Homodimer. Probably interacts with PlsY.</text>
</comment>
<proteinExistence type="inferred from homology"/>
<evidence type="ECO:0000256" key="7">
    <source>
        <dbReference type="ARBA" id="ARBA00023264"/>
    </source>
</evidence>
<dbReference type="PANTHER" id="PTHR30100">
    <property type="entry name" value="FATTY ACID/PHOSPHOLIPID SYNTHESIS PROTEIN PLSX"/>
    <property type="match status" value="1"/>
</dbReference>
<dbReference type="HAMAP" id="MF_00019">
    <property type="entry name" value="PlsX"/>
    <property type="match status" value="1"/>
</dbReference>
<dbReference type="PANTHER" id="PTHR30100:SF1">
    <property type="entry name" value="PHOSPHATE ACYLTRANSFERASE"/>
    <property type="match status" value="1"/>
</dbReference>
<protein>
    <recommendedName>
        <fullName evidence="8 10">Phosphate acyltransferase</fullName>
        <ecNumber evidence="8 10">2.3.1.274</ecNumber>
    </recommendedName>
    <alternativeName>
        <fullName evidence="10">Acyl-ACP phosphotransacylase</fullName>
    </alternativeName>
    <alternativeName>
        <fullName evidence="10">Acyl-[acyl-carrier-protein]--phosphate acyltransferase</fullName>
    </alternativeName>
    <alternativeName>
        <fullName evidence="10">Phosphate-acyl-ACP acyltransferase</fullName>
    </alternativeName>
</protein>
<keyword evidence="4 10" id="KW-0808">Transferase</keyword>
<keyword evidence="2 10" id="KW-0963">Cytoplasm</keyword>
<dbReference type="GO" id="GO:0016746">
    <property type="term" value="F:acyltransferase activity"/>
    <property type="evidence" value="ECO:0007669"/>
    <property type="project" value="UniProtKB-KW"/>
</dbReference>
<dbReference type="NCBIfam" id="TIGR00182">
    <property type="entry name" value="plsX"/>
    <property type="match status" value="1"/>
</dbReference>
<gene>
    <name evidence="10 11" type="primary">plsX</name>
    <name evidence="11" type="ORF">GCM10009422_18680</name>
</gene>
<keyword evidence="11" id="KW-0012">Acyltransferase</keyword>
<keyword evidence="7 10" id="KW-1208">Phospholipid metabolism</keyword>
<comment type="catalytic activity">
    <reaction evidence="1 10">
        <text>a fatty acyl-[ACP] + phosphate = an acyl phosphate + holo-[ACP]</text>
        <dbReference type="Rhea" id="RHEA:42292"/>
        <dbReference type="Rhea" id="RHEA-COMP:9685"/>
        <dbReference type="Rhea" id="RHEA-COMP:14125"/>
        <dbReference type="ChEBI" id="CHEBI:43474"/>
        <dbReference type="ChEBI" id="CHEBI:59918"/>
        <dbReference type="ChEBI" id="CHEBI:64479"/>
        <dbReference type="ChEBI" id="CHEBI:138651"/>
        <dbReference type="EC" id="2.3.1.274"/>
    </reaction>
</comment>
<evidence type="ECO:0000256" key="10">
    <source>
        <dbReference type="HAMAP-Rule" id="MF_00019"/>
    </source>
</evidence>
<dbReference type="SUPFAM" id="SSF53659">
    <property type="entry name" value="Isocitrate/Isopropylmalate dehydrogenase-like"/>
    <property type="match status" value="1"/>
</dbReference>
<keyword evidence="6 10" id="KW-0594">Phospholipid biosynthesis</keyword>
<accession>A0ABP3S4S2</accession>
<evidence type="ECO:0000256" key="6">
    <source>
        <dbReference type="ARBA" id="ARBA00023209"/>
    </source>
</evidence>
<comment type="similarity">
    <text evidence="10">Belongs to the PlsX family.</text>
</comment>
<evidence type="ECO:0000256" key="1">
    <source>
        <dbReference type="ARBA" id="ARBA00001232"/>
    </source>
</evidence>
<keyword evidence="3 10" id="KW-0444">Lipid biosynthesis</keyword>
<name>A0ABP3S4S2_9CAUL</name>
<dbReference type="RefSeq" id="WP_343793049.1">
    <property type="nucleotide sequence ID" value="NZ_BAAAGA010000005.1"/>
</dbReference>
<dbReference type="InterPro" id="IPR003664">
    <property type="entry name" value="FA_synthesis"/>
</dbReference>
<organism evidence="11 12">
    <name type="scientific">Brevundimonas kwangchunensis</name>
    <dbReference type="NCBI Taxonomy" id="322163"/>
    <lineage>
        <taxon>Bacteria</taxon>
        <taxon>Pseudomonadati</taxon>
        <taxon>Pseudomonadota</taxon>
        <taxon>Alphaproteobacteria</taxon>
        <taxon>Caulobacterales</taxon>
        <taxon>Caulobacteraceae</taxon>
        <taxon>Brevundimonas</taxon>
    </lineage>
</organism>
<comment type="caution">
    <text evidence="11">The sequence shown here is derived from an EMBL/GenBank/DDBJ whole genome shotgun (WGS) entry which is preliminary data.</text>
</comment>
<reference evidence="12" key="1">
    <citation type="journal article" date="2019" name="Int. J. Syst. Evol. Microbiol.">
        <title>The Global Catalogue of Microorganisms (GCM) 10K type strain sequencing project: providing services to taxonomists for standard genome sequencing and annotation.</title>
        <authorList>
            <consortium name="The Broad Institute Genomics Platform"/>
            <consortium name="The Broad Institute Genome Sequencing Center for Infectious Disease"/>
            <person name="Wu L."/>
            <person name="Ma J."/>
        </authorList>
    </citation>
    <scope>NUCLEOTIDE SEQUENCE [LARGE SCALE GENOMIC DNA]</scope>
    <source>
        <strain evidence="12">JCM 12928</strain>
    </source>
</reference>
<dbReference type="PIRSF" id="PIRSF002465">
    <property type="entry name" value="Phsphlp_syn_PlsX"/>
    <property type="match status" value="1"/>
</dbReference>
<dbReference type="Proteomes" id="UP001501352">
    <property type="component" value="Unassembled WGS sequence"/>
</dbReference>
<evidence type="ECO:0000256" key="4">
    <source>
        <dbReference type="ARBA" id="ARBA00022679"/>
    </source>
</evidence>
<evidence type="ECO:0000256" key="9">
    <source>
        <dbReference type="ARBA" id="ARBA00046608"/>
    </source>
</evidence>